<evidence type="ECO:0000313" key="3">
    <source>
        <dbReference type="Proteomes" id="UP000431922"/>
    </source>
</evidence>
<comment type="caution">
    <text evidence="2">The sequence shown here is derived from an EMBL/GenBank/DDBJ whole genome shotgun (WGS) entry which is preliminary data.</text>
</comment>
<accession>A0A845B1S3</accession>
<dbReference type="EMBL" id="WTYL01000002">
    <property type="protein sequence ID" value="MXP44228.1"/>
    <property type="molecule type" value="Genomic_DNA"/>
</dbReference>
<dbReference type="Proteomes" id="UP000431922">
    <property type="component" value="Unassembled WGS sequence"/>
</dbReference>
<feature type="signal peptide" evidence="1">
    <location>
        <begin position="1"/>
        <end position="33"/>
    </location>
</feature>
<feature type="chain" id="PRO_5032887951" evidence="1">
    <location>
        <begin position="34"/>
        <end position="188"/>
    </location>
</feature>
<evidence type="ECO:0000313" key="2">
    <source>
        <dbReference type="EMBL" id="MXP44228.1"/>
    </source>
</evidence>
<evidence type="ECO:0000256" key="1">
    <source>
        <dbReference type="SAM" id="SignalP"/>
    </source>
</evidence>
<dbReference type="InterPro" id="IPR025514">
    <property type="entry name" value="DUF4402"/>
</dbReference>
<dbReference type="RefSeq" id="WP_160755848.1">
    <property type="nucleotide sequence ID" value="NZ_WTYL01000002.1"/>
</dbReference>
<dbReference type="Pfam" id="PF14352">
    <property type="entry name" value="DUF4402"/>
    <property type="match status" value="1"/>
</dbReference>
<sequence>MFFRYSGSVIGTRMALRTLLAGALFLPAIPAYAADEATADAAARVIDSTRLLNVEALQFGQIVPSGSGGAVMINANTGNVTTIGEVVTIASTQTRARFTVDAPIGVVMILSGDPSVELTRVGGTETMTASLIHRPTSGLITLTLFGLPIGLLATSPTQEIHTGGSLVVAGNQAEGVYEGTFTLMIAYL</sequence>
<name>A0A845B1S3_9SPHN</name>
<keyword evidence="1" id="KW-0732">Signal</keyword>
<keyword evidence="3" id="KW-1185">Reference proteome</keyword>
<dbReference type="AlphaFoldDB" id="A0A845B1S3"/>
<reference evidence="2 3" key="1">
    <citation type="submission" date="2019-12" db="EMBL/GenBank/DDBJ databases">
        <title>Genomic-based taxomic classification of the family Erythrobacteraceae.</title>
        <authorList>
            <person name="Xu L."/>
        </authorList>
    </citation>
    <scope>NUCLEOTIDE SEQUENCE [LARGE SCALE GENOMIC DNA]</scope>
    <source>
        <strain evidence="2 3">KCTC 42453</strain>
    </source>
</reference>
<organism evidence="2 3">
    <name type="scientific">Allopontixanthobacter sediminis</name>
    <dbReference type="NCBI Taxonomy" id="1689985"/>
    <lineage>
        <taxon>Bacteria</taxon>
        <taxon>Pseudomonadati</taxon>
        <taxon>Pseudomonadota</taxon>
        <taxon>Alphaproteobacteria</taxon>
        <taxon>Sphingomonadales</taxon>
        <taxon>Erythrobacteraceae</taxon>
        <taxon>Allopontixanthobacter</taxon>
    </lineage>
</organism>
<protein>
    <submittedName>
        <fullName evidence="2">DUF4402 domain-containing protein</fullName>
    </submittedName>
</protein>
<proteinExistence type="predicted"/>
<gene>
    <name evidence="2" type="ORF">GRI65_07150</name>
</gene>
<dbReference type="OrthoDB" id="7576381at2"/>